<keyword evidence="7 11" id="KW-0472">Membrane</keyword>
<feature type="transmembrane region" description="Helical" evidence="11">
    <location>
        <begin position="522"/>
        <end position="548"/>
    </location>
</feature>
<evidence type="ECO:0000256" key="9">
    <source>
        <dbReference type="ARBA" id="ARBA00054046"/>
    </source>
</evidence>
<name>A0A835RRS9_VANPL</name>
<evidence type="ECO:0000256" key="10">
    <source>
        <dbReference type="SAM" id="MobiDB-lite"/>
    </source>
</evidence>
<evidence type="ECO:0000256" key="6">
    <source>
        <dbReference type="ARBA" id="ARBA00023054"/>
    </source>
</evidence>
<dbReference type="PANTHER" id="PTHR12953:SF0">
    <property type="entry name" value="SUN DOMAIN-CONTAINING OSSIFICATION FACTOR"/>
    <property type="match status" value="1"/>
</dbReference>
<dbReference type="GO" id="GO:0005789">
    <property type="term" value="C:endoplasmic reticulum membrane"/>
    <property type="evidence" value="ECO:0007669"/>
    <property type="project" value="UniProtKB-SubCell"/>
</dbReference>
<comment type="subcellular location">
    <subcellularLocation>
        <location evidence="2">Endoplasmic reticulum membrane</location>
        <topology evidence="2">Multi-pass membrane protein</topology>
    </subcellularLocation>
    <subcellularLocation>
        <location evidence="1">Nucleus membrane</location>
        <topology evidence="1">Multi-pass membrane protein</topology>
    </subcellularLocation>
</comment>
<reference evidence="13 14" key="1">
    <citation type="journal article" date="2020" name="Nat. Food">
        <title>A phased Vanilla planifolia genome enables genetic improvement of flavour and production.</title>
        <authorList>
            <person name="Hasing T."/>
            <person name="Tang H."/>
            <person name="Brym M."/>
            <person name="Khazi F."/>
            <person name="Huang T."/>
            <person name="Chambers A.H."/>
        </authorList>
    </citation>
    <scope>NUCLEOTIDE SEQUENCE [LARGE SCALE GENOMIC DNA]</scope>
    <source>
        <tissue evidence="13">Leaf</tissue>
    </source>
</reference>
<evidence type="ECO:0000256" key="3">
    <source>
        <dbReference type="ARBA" id="ARBA00022692"/>
    </source>
</evidence>
<evidence type="ECO:0000256" key="5">
    <source>
        <dbReference type="ARBA" id="ARBA00022989"/>
    </source>
</evidence>
<dbReference type="PROSITE" id="PS51469">
    <property type="entry name" value="SUN"/>
    <property type="match status" value="1"/>
</dbReference>
<accession>A0A835RRS9</accession>
<feature type="transmembrane region" description="Helical" evidence="11">
    <location>
        <begin position="560"/>
        <end position="577"/>
    </location>
</feature>
<gene>
    <name evidence="13" type="ORF">HPP92_002036</name>
</gene>
<keyword evidence="8" id="KW-0539">Nucleus</keyword>
<feature type="compositionally biased region" description="Polar residues" evidence="10">
    <location>
        <begin position="89"/>
        <end position="108"/>
    </location>
</feature>
<feature type="transmembrane region" description="Helical" evidence="11">
    <location>
        <begin position="26"/>
        <end position="47"/>
    </location>
</feature>
<dbReference type="PANTHER" id="PTHR12953">
    <property type="entry name" value="MEMBRANE PROTEIN CH1 RELATED"/>
    <property type="match status" value="1"/>
</dbReference>
<evidence type="ECO:0000256" key="7">
    <source>
        <dbReference type="ARBA" id="ARBA00023136"/>
    </source>
</evidence>
<keyword evidence="3 11" id="KW-0812">Transmembrane</keyword>
<dbReference type="GO" id="GO:0034975">
    <property type="term" value="P:protein folding in endoplasmic reticulum"/>
    <property type="evidence" value="ECO:0007669"/>
    <property type="project" value="TreeGrafter"/>
</dbReference>
<dbReference type="InterPro" id="IPR008979">
    <property type="entry name" value="Galactose-bd-like_sf"/>
</dbReference>
<keyword evidence="6" id="KW-0175">Coiled coil</keyword>
<protein>
    <recommendedName>
        <fullName evidence="12">SUN domain-containing protein</fullName>
    </recommendedName>
</protein>
<dbReference type="InterPro" id="IPR012919">
    <property type="entry name" value="SUN_dom"/>
</dbReference>
<feature type="region of interest" description="Disordered" evidence="10">
    <location>
        <begin position="89"/>
        <end position="129"/>
    </location>
</feature>
<evidence type="ECO:0000256" key="11">
    <source>
        <dbReference type="SAM" id="Phobius"/>
    </source>
</evidence>
<keyword evidence="14" id="KW-1185">Reference proteome</keyword>
<dbReference type="FunFam" id="2.60.120.260:FF:000062">
    <property type="entry name" value="Galactose-binding protein isoform 3"/>
    <property type="match status" value="1"/>
</dbReference>
<dbReference type="SUPFAM" id="SSF49785">
    <property type="entry name" value="Galactose-binding domain-like"/>
    <property type="match status" value="1"/>
</dbReference>
<dbReference type="GO" id="GO:0031965">
    <property type="term" value="C:nuclear membrane"/>
    <property type="evidence" value="ECO:0007669"/>
    <property type="project" value="UniProtKB-SubCell"/>
</dbReference>
<evidence type="ECO:0000256" key="2">
    <source>
        <dbReference type="ARBA" id="ARBA00004477"/>
    </source>
</evidence>
<dbReference type="AlphaFoldDB" id="A0A835RRS9"/>
<dbReference type="InterPro" id="IPR045120">
    <property type="entry name" value="Suco/Slp1-like"/>
</dbReference>
<proteinExistence type="predicted"/>
<evidence type="ECO:0000256" key="1">
    <source>
        <dbReference type="ARBA" id="ARBA00004232"/>
    </source>
</evidence>
<dbReference type="EMBL" id="JADCNL010000001">
    <property type="protein sequence ID" value="KAG0497345.1"/>
    <property type="molecule type" value="Genomic_DNA"/>
</dbReference>
<evidence type="ECO:0000313" key="13">
    <source>
        <dbReference type="EMBL" id="KAG0497345.1"/>
    </source>
</evidence>
<organism evidence="13 14">
    <name type="scientific">Vanilla planifolia</name>
    <name type="common">Vanilla</name>
    <dbReference type="NCBI Taxonomy" id="51239"/>
    <lineage>
        <taxon>Eukaryota</taxon>
        <taxon>Viridiplantae</taxon>
        <taxon>Streptophyta</taxon>
        <taxon>Embryophyta</taxon>
        <taxon>Tracheophyta</taxon>
        <taxon>Spermatophyta</taxon>
        <taxon>Magnoliopsida</taxon>
        <taxon>Liliopsida</taxon>
        <taxon>Asparagales</taxon>
        <taxon>Orchidaceae</taxon>
        <taxon>Vanilloideae</taxon>
        <taxon>Vanilleae</taxon>
        <taxon>Vanilla</taxon>
    </lineage>
</organism>
<dbReference type="Pfam" id="PF07738">
    <property type="entry name" value="Sad1_UNC"/>
    <property type="match status" value="1"/>
</dbReference>
<dbReference type="OrthoDB" id="447251at2759"/>
<comment type="function">
    <text evidence="9">Encodes a member of the mid-SUN subfamily of SUN-domain proteins that is localized to both the nuclear envelope and the ER. It is involved in early seed development and nuclear morphology. [TAIR].</text>
</comment>
<comment type="caution">
    <text evidence="13">The sequence shown here is derived from an EMBL/GenBank/DDBJ whole genome shotgun (WGS) entry which is preliminary data.</text>
</comment>
<evidence type="ECO:0000256" key="8">
    <source>
        <dbReference type="ARBA" id="ARBA00023242"/>
    </source>
</evidence>
<evidence type="ECO:0000256" key="4">
    <source>
        <dbReference type="ARBA" id="ARBA00022824"/>
    </source>
</evidence>
<dbReference type="Proteomes" id="UP000636800">
    <property type="component" value="Chromosome 1"/>
</dbReference>
<keyword evidence="4" id="KW-0256">Endoplasmic reticulum</keyword>
<dbReference type="Gene3D" id="2.60.120.260">
    <property type="entry name" value="Galactose-binding domain-like"/>
    <property type="match status" value="1"/>
</dbReference>
<evidence type="ECO:0000259" key="12">
    <source>
        <dbReference type="PROSITE" id="PS51469"/>
    </source>
</evidence>
<evidence type="ECO:0000313" key="14">
    <source>
        <dbReference type="Proteomes" id="UP000636800"/>
    </source>
</evidence>
<feature type="domain" description="SUN" evidence="12">
    <location>
        <begin position="166"/>
        <end position="330"/>
    </location>
</feature>
<keyword evidence="5 11" id="KW-1133">Transmembrane helix</keyword>
<sequence length="578" mass="64657">MQRSRKALLQRRAAFSWVGVLSKKQLYLKASLLFLSWIIMFLLVSMINHGDGYQDVVEVVIDESNLYTTPPESFSDLKFDDSLAITEAASSSDKQGTPVSASHTLRQSQEVHIEGDVESPSSGVKPAAKEIPDMNVKNDVVAASQKIVRIPRASPPGIDEYKSKAFTTKERSTTGQTGTVVHRMEPSGIEYNYASAAKGAKVLAFNKEAKGASNILDKDKDKYLRNPCSAEEKYVVIELSEETLVDSLQIANFEHYSSNLKEFELLSSLVYPTDSWVKLGNFTAQNAKHAQRFVLPEPNWARYLKLNLLSHHGSEFYCTLSVVEVYGVDAVERMLEDLISVENKKPDSEEHEQVSVQDPNVGDDVCQELLTGVGYESKDEGLKTKPEAAKASVANQVENRPSQVGRVPGDTVLKILLQKVQSLDANFSILERYLDELNSRYGLIFKELDDDIAKKDALLEKSKLEIDDLLKAREMLANEIGDLLSWKVEISSQLTQLVKERALLRSEIEDGRVRQADMENKGILLILISFIFACLAVSKFFIDLLILVCRFQDSEKFCRISGWLLLLLSCSIAIFILV</sequence>